<keyword evidence="4 8" id="KW-1133">Transmembrane helix</keyword>
<feature type="transmembrane region" description="Helical" evidence="8">
    <location>
        <begin position="324"/>
        <end position="343"/>
    </location>
</feature>
<gene>
    <name evidence="9" type="ORF">PV327_010579</name>
</gene>
<dbReference type="EMBL" id="JAQQBR010000006">
    <property type="protein sequence ID" value="KAK0174858.1"/>
    <property type="molecule type" value="Genomic_DNA"/>
</dbReference>
<feature type="transmembrane region" description="Helical" evidence="8">
    <location>
        <begin position="552"/>
        <end position="573"/>
    </location>
</feature>
<evidence type="ECO:0000313" key="10">
    <source>
        <dbReference type="Proteomes" id="UP001168972"/>
    </source>
</evidence>
<keyword evidence="5 8" id="KW-0472">Membrane</keyword>
<organism evidence="9 10">
    <name type="scientific">Microctonus hyperodae</name>
    <name type="common">Parasitoid wasp</name>
    <dbReference type="NCBI Taxonomy" id="165561"/>
    <lineage>
        <taxon>Eukaryota</taxon>
        <taxon>Metazoa</taxon>
        <taxon>Ecdysozoa</taxon>
        <taxon>Arthropoda</taxon>
        <taxon>Hexapoda</taxon>
        <taxon>Insecta</taxon>
        <taxon>Pterygota</taxon>
        <taxon>Neoptera</taxon>
        <taxon>Endopterygota</taxon>
        <taxon>Hymenoptera</taxon>
        <taxon>Apocrita</taxon>
        <taxon>Ichneumonoidea</taxon>
        <taxon>Braconidae</taxon>
        <taxon>Euphorinae</taxon>
        <taxon>Microctonus</taxon>
    </lineage>
</organism>
<keyword evidence="10" id="KW-1185">Reference proteome</keyword>
<keyword evidence="6" id="KW-0675">Receptor</keyword>
<feature type="transmembrane region" description="Helical" evidence="8">
    <location>
        <begin position="375"/>
        <end position="395"/>
    </location>
</feature>
<evidence type="ECO:0000256" key="1">
    <source>
        <dbReference type="ARBA" id="ARBA00004651"/>
    </source>
</evidence>
<evidence type="ECO:0000313" key="9">
    <source>
        <dbReference type="EMBL" id="KAK0174858.1"/>
    </source>
</evidence>
<keyword evidence="7" id="KW-0325">Glycoprotein</keyword>
<accession>A0AA39FSH9</accession>
<comment type="subcellular location">
    <subcellularLocation>
        <location evidence="1">Cell membrane</location>
        <topology evidence="1">Multi-pass membrane protein</topology>
    </subcellularLocation>
</comment>
<comment type="caution">
    <text evidence="9">The sequence shown here is derived from an EMBL/GenBank/DDBJ whole genome shotgun (WGS) entry which is preliminary data.</text>
</comment>
<dbReference type="Proteomes" id="UP001168972">
    <property type="component" value="Unassembled WGS sequence"/>
</dbReference>
<evidence type="ECO:0000256" key="2">
    <source>
        <dbReference type="ARBA" id="ARBA00022475"/>
    </source>
</evidence>
<protein>
    <submittedName>
        <fullName evidence="9">Uncharacterized protein</fullName>
    </submittedName>
</protein>
<proteinExistence type="predicted"/>
<dbReference type="AlphaFoldDB" id="A0AA39FSH9"/>
<evidence type="ECO:0000256" key="7">
    <source>
        <dbReference type="ARBA" id="ARBA00023180"/>
    </source>
</evidence>
<evidence type="ECO:0000256" key="4">
    <source>
        <dbReference type="ARBA" id="ARBA00022989"/>
    </source>
</evidence>
<name>A0AA39FSH9_MICHY</name>
<dbReference type="InterPro" id="IPR052192">
    <property type="entry name" value="Insect_Ionotropic_Sensory_Rcpt"/>
</dbReference>
<evidence type="ECO:0000256" key="6">
    <source>
        <dbReference type="ARBA" id="ARBA00023170"/>
    </source>
</evidence>
<evidence type="ECO:0000256" key="8">
    <source>
        <dbReference type="SAM" id="Phobius"/>
    </source>
</evidence>
<sequence>MENNNNSSNVREKMMELIKSCYDDQYTTTIVITPDISETFYQFSWNSKTFTPATMLDNNFKPNESKDYSSQIATFILTANSIKSFNKTLIALKSSPWWNIHGLLFIVGNLPDGCKSAAVILKQAWKINLYSSLFLCNDENDNFRLFMFNPYTNRAVYPWKEVKYLDKPNKSWTLYQQHYNEAQENCSSLHFDKTQFLNGFAIQAVASVKYGDSWNDNEDYGADSMVQKLAFPEDAHFLRDLLASMNASLNITYDNPGFFKNGKAMGYLKKIVDGTHDLSVSVQKPFHNLSGTYPIVVLPVRLLTQKRNFLRPEEKVAAYYSTELLYLTGIILLLTYLFLVLSYEKEKYSSALFDILRLIFSSSLLLPFNKLSKRIFFVWIFQLIIILNTSFQGNLSAFLTRPFRYSIDTLQDLVTFNYDIYTPVAYGQLIDTVEVDALPIQFIPESDCGSYILNNSRAACLEAPSRMLSWTTQTECHISKTNVVELYITLWCRDDWPLLKKFDSDALFMIEAGIYHYYRYKFLMVPLEILNYKEMDETSARHRPISIDDLSFVFRLLAVGLALSIFAFMVEIIRWKNIWIRFKNLLCGIKVWITFRVKKLWKKND</sequence>
<dbReference type="PANTHER" id="PTHR42643">
    <property type="entry name" value="IONOTROPIC RECEPTOR 20A-RELATED"/>
    <property type="match status" value="1"/>
</dbReference>
<dbReference type="PANTHER" id="PTHR42643:SF24">
    <property type="entry name" value="IONOTROPIC RECEPTOR 60A"/>
    <property type="match status" value="1"/>
</dbReference>
<evidence type="ECO:0000256" key="3">
    <source>
        <dbReference type="ARBA" id="ARBA00022692"/>
    </source>
</evidence>
<reference evidence="9" key="2">
    <citation type="submission" date="2023-03" db="EMBL/GenBank/DDBJ databases">
        <authorList>
            <person name="Inwood S.N."/>
            <person name="Skelly J.G."/>
            <person name="Guhlin J."/>
            <person name="Harrop T.W.R."/>
            <person name="Goldson S.G."/>
            <person name="Dearden P.K."/>
        </authorList>
    </citation>
    <scope>NUCLEOTIDE SEQUENCE</scope>
    <source>
        <strain evidence="9">Lincoln</strain>
        <tissue evidence="9">Whole body</tissue>
    </source>
</reference>
<reference evidence="9" key="1">
    <citation type="journal article" date="2023" name="bioRxiv">
        <title>Scaffold-level genome assemblies of two parasitoid biocontrol wasps reveal the parthenogenesis mechanism and an associated novel virus.</title>
        <authorList>
            <person name="Inwood S."/>
            <person name="Skelly J."/>
            <person name="Guhlin J."/>
            <person name="Harrop T."/>
            <person name="Goldson S."/>
            <person name="Dearden P."/>
        </authorList>
    </citation>
    <scope>NUCLEOTIDE SEQUENCE</scope>
    <source>
        <strain evidence="9">Lincoln</strain>
        <tissue evidence="9">Whole body</tissue>
    </source>
</reference>
<keyword evidence="3 8" id="KW-0812">Transmembrane</keyword>
<evidence type="ECO:0000256" key="5">
    <source>
        <dbReference type="ARBA" id="ARBA00023136"/>
    </source>
</evidence>
<dbReference type="GO" id="GO:0005886">
    <property type="term" value="C:plasma membrane"/>
    <property type="evidence" value="ECO:0007669"/>
    <property type="project" value="UniProtKB-SubCell"/>
</dbReference>
<keyword evidence="2" id="KW-1003">Cell membrane</keyword>